<dbReference type="PATRIC" id="fig|294.125.peg.1462"/>
<reference evidence="1 2" key="1">
    <citation type="submission" date="2015-01" db="EMBL/GenBank/DDBJ databases">
        <title>Genome sequence of the beneficial rhizobacterium Pseudomonas fluorescens 2-79.</title>
        <authorList>
            <person name="Thuermer A."/>
            <person name="Daniel R."/>
        </authorList>
    </citation>
    <scope>NUCLEOTIDE SEQUENCE [LARGE SCALE GENOMIC DNA]</scope>
    <source>
        <strain evidence="1 2">2-79</strain>
    </source>
</reference>
<gene>
    <name evidence="1" type="ORF">PFLU3_14210</name>
</gene>
<evidence type="ECO:0000313" key="2">
    <source>
        <dbReference type="Proteomes" id="UP000032210"/>
    </source>
</evidence>
<comment type="caution">
    <text evidence="1">The sequence shown here is derived from an EMBL/GenBank/DDBJ whole genome shotgun (WGS) entry which is preliminary data.</text>
</comment>
<organism evidence="1 2">
    <name type="scientific">Pseudomonas fluorescens</name>
    <dbReference type="NCBI Taxonomy" id="294"/>
    <lineage>
        <taxon>Bacteria</taxon>
        <taxon>Pseudomonadati</taxon>
        <taxon>Pseudomonadota</taxon>
        <taxon>Gammaproteobacteria</taxon>
        <taxon>Pseudomonadales</taxon>
        <taxon>Pseudomonadaceae</taxon>
        <taxon>Pseudomonas</taxon>
    </lineage>
</organism>
<dbReference type="RefSeq" id="WP_043047527.1">
    <property type="nucleotide sequence ID" value="NZ_JXCQ01000009.1"/>
</dbReference>
<evidence type="ECO:0000313" key="1">
    <source>
        <dbReference type="EMBL" id="KIR23009.1"/>
    </source>
</evidence>
<protein>
    <submittedName>
        <fullName evidence="1">Uncharacterized protein</fullName>
    </submittedName>
</protein>
<accession>A0A0D0TM52</accession>
<sequence length="74" mass="8373">MRAYTLNYLFNDEPRTHRFDLKQTELPVHEAAMHLLALHFGDAENGLIMPAADATPEEILEQAQVVGITRIEVV</sequence>
<dbReference type="EMBL" id="JXCQ01000009">
    <property type="protein sequence ID" value="KIR23009.1"/>
    <property type="molecule type" value="Genomic_DNA"/>
</dbReference>
<proteinExistence type="predicted"/>
<dbReference type="Proteomes" id="UP000032210">
    <property type="component" value="Unassembled WGS sequence"/>
</dbReference>
<name>A0A0D0TM52_PSEFL</name>
<dbReference type="AlphaFoldDB" id="A0A0D0TM52"/>